<keyword evidence="6" id="KW-1185">Reference proteome</keyword>
<keyword evidence="1" id="KW-0325">Glycoprotein</keyword>
<dbReference type="Proteomes" id="UP000281406">
    <property type="component" value="Unassembled WGS sequence"/>
</dbReference>
<dbReference type="GO" id="GO:2001224">
    <property type="term" value="P:positive regulation of neuron migration"/>
    <property type="evidence" value="ECO:0007669"/>
    <property type="project" value="TreeGrafter"/>
</dbReference>
<dbReference type="GO" id="GO:0071526">
    <property type="term" value="P:semaphorin-plexin signaling pathway"/>
    <property type="evidence" value="ECO:0007669"/>
    <property type="project" value="TreeGrafter"/>
</dbReference>
<feature type="compositionally biased region" description="Polar residues" evidence="3">
    <location>
        <begin position="90"/>
        <end position="100"/>
    </location>
</feature>
<dbReference type="EMBL" id="RJVU01007774">
    <property type="protein sequence ID" value="ROL53720.1"/>
    <property type="molecule type" value="Genomic_DNA"/>
</dbReference>
<evidence type="ECO:0000256" key="3">
    <source>
        <dbReference type="SAM" id="MobiDB-lite"/>
    </source>
</evidence>
<dbReference type="PANTHER" id="PTHR11036:SF12">
    <property type="entry name" value="SEMAPHORIN-6A"/>
    <property type="match status" value="1"/>
</dbReference>
<dbReference type="OrthoDB" id="9988752at2759"/>
<dbReference type="PANTHER" id="PTHR11036">
    <property type="entry name" value="SEMAPHORIN"/>
    <property type="match status" value="1"/>
</dbReference>
<dbReference type="InterPro" id="IPR027231">
    <property type="entry name" value="Semaphorin"/>
</dbReference>
<comment type="caution">
    <text evidence="2">Lacks conserved residue(s) required for the propagation of feature annotation.</text>
</comment>
<dbReference type="SUPFAM" id="SSF101912">
    <property type="entry name" value="Sema domain"/>
    <property type="match status" value="1"/>
</dbReference>
<sequence length="115" mass="13025">QKLTWKSRQADVDTCRMKGKHKDECHNFIKVLLQQSDDSLFVCGTNAFNPSCRTYKVRLQCDLWTWPSVTSDLGPHSHAARMIFKQLNKSMTQRTGSADSDGSPRLGRHTGVDLT</sequence>
<protein>
    <submittedName>
        <fullName evidence="5">Semaphorin-6A</fullName>
    </submittedName>
</protein>
<reference evidence="5 6" key="1">
    <citation type="submission" date="2018-10" db="EMBL/GenBank/DDBJ databases">
        <title>Genome assembly for a Yunnan-Guizhou Plateau 3E fish, Anabarilius grahami (Regan), and its evolutionary and genetic applications.</title>
        <authorList>
            <person name="Jiang W."/>
        </authorList>
    </citation>
    <scope>NUCLEOTIDE SEQUENCE [LARGE SCALE GENOMIC DNA]</scope>
    <source>
        <strain evidence="5">AG-KIZ</strain>
        <tissue evidence="5">Muscle</tissue>
    </source>
</reference>
<dbReference type="InterPro" id="IPR001627">
    <property type="entry name" value="Semap_dom"/>
</dbReference>
<gene>
    <name evidence="5" type="ORF">DPX16_2441</name>
</gene>
<dbReference type="GO" id="GO:0030215">
    <property type="term" value="F:semaphorin receptor binding"/>
    <property type="evidence" value="ECO:0007669"/>
    <property type="project" value="InterPro"/>
</dbReference>
<evidence type="ECO:0000313" key="6">
    <source>
        <dbReference type="Proteomes" id="UP000281406"/>
    </source>
</evidence>
<evidence type="ECO:0000256" key="1">
    <source>
        <dbReference type="ARBA" id="ARBA00023180"/>
    </source>
</evidence>
<dbReference type="InterPro" id="IPR036352">
    <property type="entry name" value="Semap_dom_sf"/>
</dbReference>
<proteinExistence type="predicted"/>
<name>A0A3N0Z5H3_ANAGA</name>
<feature type="domain" description="Sema" evidence="4">
    <location>
        <begin position="1"/>
        <end position="115"/>
    </location>
</feature>
<accession>A0A3N0Z5H3</accession>
<dbReference type="GO" id="GO:0007411">
    <property type="term" value="P:axon guidance"/>
    <property type="evidence" value="ECO:0007669"/>
    <property type="project" value="TreeGrafter"/>
</dbReference>
<dbReference type="PROSITE" id="PS51004">
    <property type="entry name" value="SEMA"/>
    <property type="match status" value="1"/>
</dbReference>
<comment type="caution">
    <text evidence="5">The sequence shown here is derived from an EMBL/GenBank/DDBJ whole genome shotgun (WGS) entry which is preliminary data.</text>
</comment>
<dbReference type="GO" id="GO:0001755">
    <property type="term" value="P:neural crest cell migration"/>
    <property type="evidence" value="ECO:0007669"/>
    <property type="project" value="TreeGrafter"/>
</dbReference>
<dbReference type="GO" id="GO:0045499">
    <property type="term" value="F:chemorepellent activity"/>
    <property type="evidence" value="ECO:0007669"/>
    <property type="project" value="TreeGrafter"/>
</dbReference>
<evidence type="ECO:0000256" key="2">
    <source>
        <dbReference type="PROSITE-ProRule" id="PRU00352"/>
    </source>
</evidence>
<dbReference type="Gene3D" id="2.130.10.10">
    <property type="entry name" value="YVTN repeat-like/Quinoprotein amine dehydrogenase"/>
    <property type="match status" value="1"/>
</dbReference>
<evidence type="ECO:0000259" key="4">
    <source>
        <dbReference type="PROSITE" id="PS51004"/>
    </source>
</evidence>
<feature type="non-terminal residue" evidence="5">
    <location>
        <position position="1"/>
    </location>
</feature>
<organism evidence="5 6">
    <name type="scientific">Anabarilius grahami</name>
    <name type="common">Kanglang fish</name>
    <name type="synonym">Barilius grahami</name>
    <dbReference type="NCBI Taxonomy" id="495550"/>
    <lineage>
        <taxon>Eukaryota</taxon>
        <taxon>Metazoa</taxon>
        <taxon>Chordata</taxon>
        <taxon>Craniata</taxon>
        <taxon>Vertebrata</taxon>
        <taxon>Euteleostomi</taxon>
        <taxon>Actinopterygii</taxon>
        <taxon>Neopterygii</taxon>
        <taxon>Teleostei</taxon>
        <taxon>Ostariophysi</taxon>
        <taxon>Cypriniformes</taxon>
        <taxon>Xenocyprididae</taxon>
        <taxon>Xenocypridinae</taxon>
        <taxon>Xenocypridinae incertae sedis</taxon>
        <taxon>Anabarilius</taxon>
    </lineage>
</organism>
<feature type="region of interest" description="Disordered" evidence="3">
    <location>
        <begin position="90"/>
        <end position="115"/>
    </location>
</feature>
<dbReference type="GO" id="GO:0005886">
    <property type="term" value="C:plasma membrane"/>
    <property type="evidence" value="ECO:0007669"/>
    <property type="project" value="TreeGrafter"/>
</dbReference>
<evidence type="ECO:0000313" key="5">
    <source>
        <dbReference type="EMBL" id="ROL53720.1"/>
    </source>
</evidence>
<dbReference type="AlphaFoldDB" id="A0A3N0Z5H3"/>
<dbReference type="InterPro" id="IPR015943">
    <property type="entry name" value="WD40/YVTN_repeat-like_dom_sf"/>
</dbReference>